<dbReference type="EMBL" id="MCGR01000009">
    <property type="protein sequence ID" value="ORY88553.1"/>
    <property type="molecule type" value="Genomic_DNA"/>
</dbReference>
<name>A0A1Y2FWX7_9BASI</name>
<dbReference type="Pfam" id="PF07690">
    <property type="entry name" value="MFS_1"/>
    <property type="match status" value="1"/>
</dbReference>
<dbReference type="SUPFAM" id="SSF103473">
    <property type="entry name" value="MFS general substrate transporter"/>
    <property type="match status" value="1"/>
</dbReference>
<comment type="subcellular location">
    <subcellularLocation>
        <location evidence="1">Membrane</location>
        <topology evidence="1">Multi-pass membrane protein</topology>
    </subcellularLocation>
</comment>
<feature type="transmembrane region" description="Helical" evidence="6">
    <location>
        <begin position="292"/>
        <end position="312"/>
    </location>
</feature>
<evidence type="ECO:0000259" key="7">
    <source>
        <dbReference type="PROSITE" id="PS50850"/>
    </source>
</evidence>
<feature type="transmembrane region" description="Helical" evidence="6">
    <location>
        <begin position="97"/>
        <end position="117"/>
    </location>
</feature>
<evidence type="ECO:0000313" key="9">
    <source>
        <dbReference type="Proteomes" id="UP000193467"/>
    </source>
</evidence>
<feature type="transmembrane region" description="Helical" evidence="6">
    <location>
        <begin position="493"/>
        <end position="512"/>
    </location>
</feature>
<protein>
    <submittedName>
        <fullName evidence="8">Iron permease</fullName>
    </submittedName>
</protein>
<feature type="transmembrane region" description="Helical" evidence="6">
    <location>
        <begin position="159"/>
        <end position="179"/>
    </location>
</feature>
<evidence type="ECO:0000256" key="4">
    <source>
        <dbReference type="ARBA" id="ARBA00023136"/>
    </source>
</evidence>
<dbReference type="InterPro" id="IPR020846">
    <property type="entry name" value="MFS_dom"/>
</dbReference>
<keyword evidence="3 6" id="KW-1133">Transmembrane helix</keyword>
<dbReference type="Proteomes" id="UP000193467">
    <property type="component" value="Unassembled WGS sequence"/>
</dbReference>
<comment type="caution">
    <text evidence="8">The sequence shown here is derived from an EMBL/GenBank/DDBJ whole genome shotgun (WGS) entry which is preliminary data.</text>
</comment>
<evidence type="ECO:0000256" key="6">
    <source>
        <dbReference type="SAM" id="Phobius"/>
    </source>
</evidence>
<dbReference type="PRINTS" id="PR01036">
    <property type="entry name" value="TCRTETB"/>
</dbReference>
<feature type="transmembrane region" description="Helical" evidence="6">
    <location>
        <begin position="420"/>
        <end position="442"/>
    </location>
</feature>
<organism evidence="8 9">
    <name type="scientific">Leucosporidium creatinivorum</name>
    <dbReference type="NCBI Taxonomy" id="106004"/>
    <lineage>
        <taxon>Eukaryota</taxon>
        <taxon>Fungi</taxon>
        <taxon>Dikarya</taxon>
        <taxon>Basidiomycota</taxon>
        <taxon>Pucciniomycotina</taxon>
        <taxon>Microbotryomycetes</taxon>
        <taxon>Leucosporidiales</taxon>
        <taxon>Leucosporidium</taxon>
    </lineage>
</organism>
<dbReference type="InterPro" id="IPR036259">
    <property type="entry name" value="MFS_trans_sf"/>
</dbReference>
<feature type="transmembrane region" description="Helical" evidence="6">
    <location>
        <begin position="360"/>
        <end position="378"/>
    </location>
</feature>
<dbReference type="AlphaFoldDB" id="A0A1Y2FWX7"/>
<dbReference type="OrthoDB" id="3437016at2759"/>
<accession>A0A1Y2FWX7</accession>
<feature type="transmembrane region" description="Helical" evidence="6">
    <location>
        <begin position="185"/>
        <end position="205"/>
    </location>
</feature>
<evidence type="ECO:0000256" key="3">
    <source>
        <dbReference type="ARBA" id="ARBA00022989"/>
    </source>
</evidence>
<reference evidence="8 9" key="1">
    <citation type="submission" date="2016-07" db="EMBL/GenBank/DDBJ databases">
        <title>Pervasive Adenine N6-methylation of Active Genes in Fungi.</title>
        <authorList>
            <consortium name="DOE Joint Genome Institute"/>
            <person name="Mondo S.J."/>
            <person name="Dannebaum R.O."/>
            <person name="Kuo R.C."/>
            <person name="Labutti K."/>
            <person name="Haridas S."/>
            <person name="Kuo A."/>
            <person name="Salamov A."/>
            <person name="Ahrendt S.R."/>
            <person name="Lipzen A."/>
            <person name="Sullivan W."/>
            <person name="Andreopoulos W.B."/>
            <person name="Clum A."/>
            <person name="Lindquist E."/>
            <person name="Daum C."/>
            <person name="Ramamoorthy G.K."/>
            <person name="Gryganskyi A."/>
            <person name="Culley D."/>
            <person name="Magnuson J.K."/>
            <person name="James T.Y."/>
            <person name="O'Malley M.A."/>
            <person name="Stajich J.E."/>
            <person name="Spatafora J.W."/>
            <person name="Visel A."/>
            <person name="Grigoriev I.V."/>
        </authorList>
    </citation>
    <scope>NUCLEOTIDE SEQUENCE [LARGE SCALE GENOMIC DNA]</scope>
    <source>
        <strain evidence="8 9">62-1032</strain>
    </source>
</reference>
<keyword evidence="4 6" id="KW-0472">Membrane</keyword>
<feature type="domain" description="Major facilitator superfamily (MFS) profile" evidence="7">
    <location>
        <begin position="34"/>
        <end position="517"/>
    </location>
</feature>
<evidence type="ECO:0000256" key="5">
    <source>
        <dbReference type="SAM" id="MobiDB-lite"/>
    </source>
</evidence>
<feature type="transmembrane region" description="Helical" evidence="6">
    <location>
        <begin position="31"/>
        <end position="56"/>
    </location>
</feature>
<feature type="transmembrane region" description="Helical" evidence="6">
    <location>
        <begin position="390"/>
        <end position="408"/>
    </location>
</feature>
<feature type="compositionally biased region" description="Basic and acidic residues" evidence="5">
    <location>
        <begin position="525"/>
        <end position="540"/>
    </location>
</feature>
<dbReference type="GO" id="GO:0022857">
    <property type="term" value="F:transmembrane transporter activity"/>
    <property type="evidence" value="ECO:0007669"/>
    <property type="project" value="InterPro"/>
</dbReference>
<dbReference type="PROSITE" id="PS50850">
    <property type="entry name" value="MFS"/>
    <property type="match status" value="1"/>
</dbReference>
<keyword evidence="2 6" id="KW-0812">Transmembrane</keyword>
<dbReference type="GO" id="GO:0005886">
    <property type="term" value="C:plasma membrane"/>
    <property type="evidence" value="ECO:0007669"/>
    <property type="project" value="TreeGrafter"/>
</dbReference>
<dbReference type="InParanoid" id="A0A1Y2FWX7"/>
<gene>
    <name evidence="8" type="ORF">BCR35DRAFT_301287</name>
</gene>
<dbReference type="Gene3D" id="1.20.1720.10">
    <property type="entry name" value="Multidrug resistance protein D"/>
    <property type="match status" value="1"/>
</dbReference>
<feature type="region of interest" description="Disordered" evidence="5">
    <location>
        <begin position="524"/>
        <end position="558"/>
    </location>
</feature>
<dbReference type="PANTHER" id="PTHR23501">
    <property type="entry name" value="MAJOR FACILITATOR SUPERFAMILY"/>
    <property type="match status" value="1"/>
</dbReference>
<evidence type="ECO:0000313" key="8">
    <source>
        <dbReference type="EMBL" id="ORY88553.1"/>
    </source>
</evidence>
<feature type="region of interest" description="Disordered" evidence="5">
    <location>
        <begin position="1"/>
        <end position="23"/>
    </location>
</feature>
<feature type="transmembrane region" description="Helical" evidence="6">
    <location>
        <begin position="251"/>
        <end position="271"/>
    </location>
</feature>
<dbReference type="PANTHER" id="PTHR23501:SF102">
    <property type="entry name" value="DRUG TRANSPORTER, PUTATIVE (AFU_ORTHOLOGUE AFUA_3G08530)-RELATED"/>
    <property type="match status" value="1"/>
</dbReference>
<evidence type="ECO:0000256" key="2">
    <source>
        <dbReference type="ARBA" id="ARBA00022692"/>
    </source>
</evidence>
<sequence>MAPNKAIEPTTVDGEPHEEAQQPTAPKDLRFWLIILALLLATFLAALDLTAISTALPTISAALHSREYAWIGNAYSVTSAAFVPWAGGLAHVFGRRVIMLGALAWFFVGSALCGAAQNMDMMLAGRAFQGVGAGAILTLTEIVLADLVPLSERGAYQGAFGAVWALASATGPPIGGALASSYWPALFYINLPLTAIVAVIVGLFLKLKTPEGTYSEKLGRMDWLGNLVFIPSITLLIIALCWGGQEYSWSSAHVLAPMIIGVLGLVAWFFLEKNYVEHPTVPFATLGNWTTGIGYMTTLIHGISALCLFYFWPVYFQSVKGATPVRSAVDFFSVAFITAPFAMVAGASIGALQMYKPQNVIAWILMTAGPGILSLVTADSPTKAWAPLPIPWAIGVGLLYAATVFPVLAPLPPALAGKALAFLVFLRSFGNILGITVGSVVLNNELAKRAPKDWVASLPGGLPSAFSAIPTIKHLPQPLQDEVRQAFARSIRIIWFVVIPFGGVGLILSLFMRSIKLQTQTDENWGVRERRQSNDPEKTVELSPSEPSGSGERAQQRG</sequence>
<proteinExistence type="predicted"/>
<dbReference type="InterPro" id="IPR011701">
    <property type="entry name" value="MFS"/>
</dbReference>
<feature type="transmembrane region" description="Helical" evidence="6">
    <location>
        <begin position="68"/>
        <end position="90"/>
    </location>
</feature>
<feature type="transmembrane region" description="Helical" evidence="6">
    <location>
        <begin position="123"/>
        <end position="147"/>
    </location>
</feature>
<feature type="transmembrane region" description="Helical" evidence="6">
    <location>
        <begin position="332"/>
        <end position="353"/>
    </location>
</feature>
<feature type="compositionally biased region" description="Low complexity" evidence="5">
    <location>
        <begin position="543"/>
        <end position="552"/>
    </location>
</feature>
<evidence type="ECO:0000256" key="1">
    <source>
        <dbReference type="ARBA" id="ARBA00004141"/>
    </source>
</evidence>
<feature type="transmembrane region" description="Helical" evidence="6">
    <location>
        <begin position="226"/>
        <end position="245"/>
    </location>
</feature>
<keyword evidence="9" id="KW-1185">Reference proteome</keyword>